<evidence type="ECO:0000313" key="2">
    <source>
        <dbReference type="Proteomes" id="UP001266305"/>
    </source>
</evidence>
<comment type="caution">
    <text evidence="1">The sequence shown here is derived from an EMBL/GenBank/DDBJ whole genome shotgun (WGS) entry which is preliminary data.</text>
</comment>
<evidence type="ECO:0000313" key="1">
    <source>
        <dbReference type="EMBL" id="KAK2092011.1"/>
    </source>
</evidence>
<reference evidence="1 2" key="1">
    <citation type="submission" date="2023-05" db="EMBL/GenBank/DDBJ databases">
        <title>B98-5 Cell Line De Novo Hybrid Assembly: An Optical Mapping Approach.</title>
        <authorList>
            <person name="Kananen K."/>
            <person name="Auerbach J.A."/>
            <person name="Kautto E."/>
            <person name="Blachly J.S."/>
        </authorList>
    </citation>
    <scope>NUCLEOTIDE SEQUENCE [LARGE SCALE GENOMIC DNA]</scope>
    <source>
        <strain evidence="1">B95-8</strain>
        <tissue evidence="1">Cell line</tissue>
    </source>
</reference>
<keyword evidence="2" id="KW-1185">Reference proteome</keyword>
<sequence length="122" mass="13080">MHTKEAESPLLGRAPVVPRPSIESSCEKVETQILLSPWPLLLPAPVVGQVTLRPLRFPSVAQLTETAGVVPAPPACMPLWVSGKKSERPLQTQRLRSDSSVALALECILPAGTSACPAYWFG</sequence>
<accession>A0ABQ9U4M6</accession>
<organism evidence="1 2">
    <name type="scientific">Saguinus oedipus</name>
    <name type="common">Cotton-top tamarin</name>
    <name type="synonym">Oedipomidas oedipus</name>
    <dbReference type="NCBI Taxonomy" id="9490"/>
    <lineage>
        <taxon>Eukaryota</taxon>
        <taxon>Metazoa</taxon>
        <taxon>Chordata</taxon>
        <taxon>Craniata</taxon>
        <taxon>Vertebrata</taxon>
        <taxon>Euteleostomi</taxon>
        <taxon>Mammalia</taxon>
        <taxon>Eutheria</taxon>
        <taxon>Euarchontoglires</taxon>
        <taxon>Primates</taxon>
        <taxon>Haplorrhini</taxon>
        <taxon>Platyrrhini</taxon>
        <taxon>Cebidae</taxon>
        <taxon>Callitrichinae</taxon>
        <taxon>Saguinus</taxon>
    </lineage>
</organism>
<gene>
    <name evidence="1" type="ORF">P7K49_028539</name>
</gene>
<protein>
    <submittedName>
        <fullName evidence="1">Uncharacterized protein</fullName>
    </submittedName>
</protein>
<name>A0ABQ9U4M6_SAGOE</name>
<dbReference type="Proteomes" id="UP001266305">
    <property type="component" value="Unassembled WGS sequence"/>
</dbReference>
<proteinExistence type="predicted"/>
<dbReference type="EMBL" id="JASSZA010000015">
    <property type="protein sequence ID" value="KAK2092011.1"/>
    <property type="molecule type" value="Genomic_DNA"/>
</dbReference>